<dbReference type="InterPro" id="IPR057693">
    <property type="entry name" value="DUF7933"/>
</dbReference>
<dbReference type="PANTHER" id="PTHR34819:SF3">
    <property type="entry name" value="CELL SURFACE PROTEIN"/>
    <property type="match status" value="1"/>
</dbReference>
<proteinExistence type="predicted"/>
<accession>A0ABS3RAI9</accession>
<evidence type="ECO:0000313" key="4">
    <source>
        <dbReference type="EMBL" id="MBO2443105.1"/>
    </source>
</evidence>
<dbReference type="InterPro" id="IPR055354">
    <property type="entry name" value="DUF7507"/>
</dbReference>
<dbReference type="Proteomes" id="UP000666915">
    <property type="component" value="Unassembled WGS sequence"/>
</dbReference>
<feature type="domain" description="DUF7933" evidence="3">
    <location>
        <begin position="275"/>
        <end position="389"/>
    </location>
</feature>
<dbReference type="Pfam" id="PF25564">
    <property type="entry name" value="DUF7933"/>
    <property type="match status" value="1"/>
</dbReference>
<reference evidence="4 5" key="1">
    <citation type="submission" date="2021-03" db="EMBL/GenBank/DDBJ databases">
        <authorList>
            <person name="Kanchanasin P."/>
            <person name="Saeng-In P."/>
            <person name="Phongsopitanun W."/>
            <person name="Yuki M."/>
            <person name="Kudo T."/>
            <person name="Ohkuma M."/>
            <person name="Tanasupawat S."/>
        </authorList>
    </citation>
    <scope>NUCLEOTIDE SEQUENCE [LARGE SCALE GENOMIC DNA]</scope>
    <source>
        <strain evidence="4 5">L46</strain>
    </source>
</reference>
<feature type="region of interest" description="Disordered" evidence="1">
    <location>
        <begin position="830"/>
        <end position="855"/>
    </location>
</feature>
<organism evidence="4 5">
    <name type="scientific">Actinomadura nitritigenes</name>
    <dbReference type="NCBI Taxonomy" id="134602"/>
    <lineage>
        <taxon>Bacteria</taxon>
        <taxon>Bacillati</taxon>
        <taxon>Actinomycetota</taxon>
        <taxon>Actinomycetes</taxon>
        <taxon>Streptosporangiales</taxon>
        <taxon>Thermomonosporaceae</taxon>
        <taxon>Actinomadura</taxon>
    </lineage>
</organism>
<evidence type="ECO:0000259" key="2">
    <source>
        <dbReference type="Pfam" id="PF24346"/>
    </source>
</evidence>
<feature type="domain" description="DUF7507" evidence="2">
    <location>
        <begin position="514"/>
        <end position="609"/>
    </location>
</feature>
<protein>
    <recommendedName>
        <fullName evidence="6">DUF11 domain-containing protein</fullName>
    </recommendedName>
</protein>
<sequence>MLLAVVAPGPAAAAHPAAPEIPTAQQTVPGMPGTPQPATSLFTEDFQNRQSALPIRLTSYTGVTGMTYTADPAWLQNCNGWVAAFQDPAGTNPAVAPQVADCTPAPGGPGTPGVTAWNRVRQLSQALGVLNGSADPAANMAVSAYTNGPVNNGDPGPNKVEFETAGTIPVPQSGRFLTFSVNAAETSCDATHNHARLNFYLVNGETTTPVTSGPIEPCARGTEVSPGFRAGTFTGDAPLLYTGSSAVGIRMTNSQGSGNGNDHAFDDIRLMDVTPQLDKSFEPGSTEVGHVSKMTFTITNTDDLLAKSGWSFTDELPDGLTLASPADAQTDCPAGDIDAEDGGSTISVTDGALNAGQASCTVTVNVTSDAAGTYTNNASNITSSTGLNPPGDSSVTFVPAREASISLEKSASPTSFSAPGQVIRYSYLVTNTGDLPLTDVGVTDDLSGLPDVSCPRTTLDVGESQTCTATYTTTQEDMARGSIHNVATSHGTPPDATEPVVSDPSEVTLNSTAEPGISVRKSASPPSFSAAGQVIHYSYLVTNTGEVPLTGVGVTDDLDGLSAVSCPQTTLDVGESQTCTATYTTTQDDVERGTIHNVATSHGIPPGTTEPIVSDPSEVTLHATTGEPGIRVRKSASPTSFSAAGQDIHYSYLVTNTGNVPLSDVGVRDDLNGLSGVSCPQTTLDVGESQTCTATYTTTQEDVKRGSIRNVATSHGTPPGAAEPVVSEPSEVTLHATPAGKPGIALKKAVKPDTYSEAGQVLHYSYLVTNTGDGTLTDVRIKDRLRGLSAIECPRTELPPGESETCTATYEIKKADIEAGFVKNCAVAQGTTPSHGSVESSPAKAKAYVRHPVTP</sequence>
<comment type="caution">
    <text evidence="4">The sequence shown here is derived from an EMBL/GenBank/DDBJ whole genome shotgun (WGS) entry which is preliminary data.</text>
</comment>
<keyword evidence="5" id="KW-1185">Reference proteome</keyword>
<evidence type="ECO:0008006" key="6">
    <source>
        <dbReference type="Google" id="ProtNLM"/>
    </source>
</evidence>
<dbReference type="NCBIfam" id="TIGR01451">
    <property type="entry name" value="B_ant_repeat"/>
    <property type="match status" value="2"/>
</dbReference>
<evidence type="ECO:0000259" key="3">
    <source>
        <dbReference type="Pfam" id="PF25564"/>
    </source>
</evidence>
<feature type="compositionally biased region" description="Polar residues" evidence="1">
    <location>
        <begin position="830"/>
        <end position="840"/>
    </location>
</feature>
<gene>
    <name evidence="4" type="ORF">J4557_36820</name>
</gene>
<dbReference type="Gene3D" id="2.60.40.10">
    <property type="entry name" value="Immunoglobulins"/>
    <property type="match status" value="4"/>
</dbReference>
<dbReference type="EMBL" id="JAGEOK010000030">
    <property type="protein sequence ID" value="MBO2443105.1"/>
    <property type="molecule type" value="Genomic_DNA"/>
</dbReference>
<name>A0ABS3RAI9_9ACTN</name>
<dbReference type="InterPro" id="IPR047589">
    <property type="entry name" value="DUF11_rpt"/>
</dbReference>
<evidence type="ECO:0000313" key="5">
    <source>
        <dbReference type="Proteomes" id="UP000666915"/>
    </source>
</evidence>
<dbReference type="PANTHER" id="PTHR34819">
    <property type="entry name" value="LARGE CYSTEINE-RICH PERIPLASMIC PROTEIN OMCB"/>
    <property type="match status" value="1"/>
</dbReference>
<feature type="region of interest" description="Disordered" evidence="1">
    <location>
        <begin position="487"/>
        <end position="509"/>
    </location>
</feature>
<feature type="domain" description="DUF7507" evidence="2">
    <location>
        <begin position="741"/>
        <end position="840"/>
    </location>
</feature>
<dbReference type="InterPro" id="IPR051172">
    <property type="entry name" value="Chlamydia_OmcB"/>
</dbReference>
<feature type="domain" description="DUF7507" evidence="2">
    <location>
        <begin position="403"/>
        <end position="499"/>
    </location>
</feature>
<feature type="domain" description="DUF7507" evidence="2">
    <location>
        <begin position="627"/>
        <end position="725"/>
    </location>
</feature>
<evidence type="ECO:0000256" key="1">
    <source>
        <dbReference type="SAM" id="MobiDB-lite"/>
    </source>
</evidence>
<dbReference type="InterPro" id="IPR013783">
    <property type="entry name" value="Ig-like_fold"/>
</dbReference>
<feature type="region of interest" description="Disordered" evidence="1">
    <location>
        <begin position="706"/>
        <end position="726"/>
    </location>
</feature>
<dbReference type="RefSeq" id="WP_208271426.1">
    <property type="nucleotide sequence ID" value="NZ_BAAAGM010000077.1"/>
</dbReference>
<dbReference type="Pfam" id="PF24346">
    <property type="entry name" value="DUF7507"/>
    <property type="match status" value="4"/>
</dbReference>